<comment type="caution">
    <text evidence="1">The sequence shown here is derived from an EMBL/GenBank/DDBJ whole genome shotgun (WGS) entry which is preliminary data.</text>
</comment>
<reference evidence="1" key="1">
    <citation type="submission" date="2021-06" db="EMBL/GenBank/DDBJ databases">
        <title>Parelaphostrongylus tenuis whole genome reference sequence.</title>
        <authorList>
            <person name="Garwood T.J."/>
            <person name="Larsen P.A."/>
            <person name="Fountain-Jones N.M."/>
            <person name="Garbe J.R."/>
            <person name="Macchietto M.G."/>
            <person name="Kania S.A."/>
            <person name="Gerhold R.W."/>
            <person name="Richards J.E."/>
            <person name="Wolf T.M."/>
        </authorList>
    </citation>
    <scope>NUCLEOTIDE SEQUENCE</scope>
    <source>
        <strain evidence="1">MNPRO001-30</strain>
        <tissue evidence="1">Meninges</tissue>
    </source>
</reference>
<evidence type="ECO:0000313" key="1">
    <source>
        <dbReference type="EMBL" id="KAJ1373329.1"/>
    </source>
</evidence>
<accession>A0AAD5RBT9</accession>
<evidence type="ECO:0000313" key="2">
    <source>
        <dbReference type="Proteomes" id="UP001196413"/>
    </source>
</evidence>
<protein>
    <submittedName>
        <fullName evidence="1">Uncharacterized protein</fullName>
    </submittedName>
</protein>
<sequence length="52" mass="6001">MEPKLCTVLAVQLAEKLKMNVDHATFLEPAKDYKNVMAVVFELYKKLDTDEE</sequence>
<proteinExistence type="predicted"/>
<gene>
    <name evidence="1" type="ORF">KIN20_035704</name>
</gene>
<dbReference type="AlphaFoldDB" id="A0AAD5RBT9"/>
<dbReference type="EMBL" id="JAHQIW010007265">
    <property type="protein sequence ID" value="KAJ1373329.1"/>
    <property type="molecule type" value="Genomic_DNA"/>
</dbReference>
<name>A0AAD5RBT9_PARTN</name>
<keyword evidence="2" id="KW-1185">Reference proteome</keyword>
<organism evidence="1 2">
    <name type="scientific">Parelaphostrongylus tenuis</name>
    <name type="common">Meningeal worm</name>
    <dbReference type="NCBI Taxonomy" id="148309"/>
    <lineage>
        <taxon>Eukaryota</taxon>
        <taxon>Metazoa</taxon>
        <taxon>Ecdysozoa</taxon>
        <taxon>Nematoda</taxon>
        <taxon>Chromadorea</taxon>
        <taxon>Rhabditida</taxon>
        <taxon>Rhabditina</taxon>
        <taxon>Rhabditomorpha</taxon>
        <taxon>Strongyloidea</taxon>
        <taxon>Metastrongylidae</taxon>
        <taxon>Parelaphostrongylus</taxon>
    </lineage>
</organism>
<dbReference type="Proteomes" id="UP001196413">
    <property type="component" value="Unassembled WGS sequence"/>
</dbReference>